<sequence length="256" mass="30018">MNTEQINKLNTNRISPIYDCNYKLFDAHLEFYTAMGFKVVYYQKAPYRFASVIKDGIGEFSFYGVRKYEEEGNIGGCYVYVQNVKEVHEELKRNLKAYYGKIPTKGTPRYSRLNQTAEDWRFNITDVSGNTIIIGQPFGDSTKLMVAEEKRVKELKSKFEKAYAQAYRFAYSKEDFLAARNTMEAAFHKFNEEVSNELLFKARVLQAEIFMSLGQKNKVKNIMQEIDNLSLTVVEKEILKEFSERLDEIRREMKQH</sequence>
<comment type="caution">
    <text evidence="1">The sequence shown here is derived from an EMBL/GenBank/DDBJ whole genome shotgun (WGS) entry which is preliminary data.</text>
</comment>
<dbReference type="RefSeq" id="WP_001091101.1">
    <property type="nucleotide sequence ID" value="NZ_JAWQCK010000009.1"/>
</dbReference>
<protein>
    <submittedName>
        <fullName evidence="1">Histone acetyltransferase HPA2</fullName>
    </submittedName>
</protein>
<accession>A0ABD5I8M0</accession>
<organism evidence="1 2">
    <name type="scientific">Bacillus thuringiensis serovar toumanoffi</name>
    <dbReference type="NCBI Taxonomy" id="180862"/>
    <lineage>
        <taxon>Bacteria</taxon>
        <taxon>Bacillati</taxon>
        <taxon>Bacillota</taxon>
        <taxon>Bacilli</taxon>
        <taxon>Bacillales</taxon>
        <taxon>Bacillaceae</taxon>
        <taxon>Bacillus</taxon>
        <taxon>Bacillus cereus group</taxon>
    </lineage>
</organism>
<evidence type="ECO:0000313" key="1">
    <source>
        <dbReference type="EMBL" id="MDW9213649.1"/>
    </source>
</evidence>
<dbReference type="Gene3D" id="3.10.180.10">
    <property type="entry name" value="2,3-Dihydroxybiphenyl 1,2-Dioxygenase, domain 1"/>
    <property type="match status" value="1"/>
</dbReference>
<dbReference type="EMBL" id="JAWQCK010000009">
    <property type="protein sequence ID" value="MDW9213649.1"/>
    <property type="molecule type" value="Genomic_DNA"/>
</dbReference>
<dbReference type="Proteomes" id="UP001272716">
    <property type="component" value="Unassembled WGS sequence"/>
</dbReference>
<reference evidence="1 2" key="1">
    <citation type="submission" date="2023-10" db="EMBL/GenBank/DDBJ databases">
        <title>Draft Genome Sequence of Bacillus thuringiensis serovar. toumanoffi 4059: Identification of a Novel Cry Protein Candidate.</title>
        <authorList>
            <person name="Murdoch R.W."/>
            <person name="Gemler B."/>
            <person name="Heater B.S."/>
        </authorList>
    </citation>
    <scope>NUCLEOTIDE SEQUENCE [LARGE SCALE GENOMIC DNA]</scope>
    <source>
        <strain evidence="1 2">4059</strain>
    </source>
</reference>
<proteinExistence type="predicted"/>
<gene>
    <name evidence="1" type="ORF">BTTOUR_33425</name>
</gene>
<name>A0ABD5I8M0_BACTU</name>
<evidence type="ECO:0000313" key="2">
    <source>
        <dbReference type="Proteomes" id="UP001272716"/>
    </source>
</evidence>
<dbReference type="AlphaFoldDB" id="A0ABD5I8M0"/>
<dbReference type="SUPFAM" id="SSF54593">
    <property type="entry name" value="Glyoxalase/Bleomycin resistance protein/Dihydroxybiphenyl dioxygenase"/>
    <property type="match status" value="1"/>
</dbReference>
<dbReference type="InterPro" id="IPR029068">
    <property type="entry name" value="Glyas_Bleomycin-R_OHBP_Dase"/>
</dbReference>